<keyword evidence="2" id="KW-1185">Reference proteome</keyword>
<comment type="caution">
    <text evidence="1">The sequence shown here is derived from an EMBL/GenBank/DDBJ whole genome shotgun (WGS) entry which is preliminary data.</text>
</comment>
<accession>A0ABR2U098</accession>
<sequence>MMSLEGRTKAVDEARKTAKLRPTFLGIVIEYSSKKRKSSFSPIAKSFNMNMEAQLDEEIARMFYTGGLPFNLARNPHY</sequence>
<reference evidence="1 2" key="1">
    <citation type="journal article" date="2024" name="G3 (Bethesda)">
        <title>Genome assembly of Hibiscus sabdariffa L. provides insights into metabolisms of medicinal natural products.</title>
        <authorList>
            <person name="Kim T."/>
        </authorList>
    </citation>
    <scope>NUCLEOTIDE SEQUENCE [LARGE SCALE GENOMIC DNA]</scope>
    <source>
        <strain evidence="1">TK-2024</strain>
        <tissue evidence="1">Old leaves</tissue>
    </source>
</reference>
<proteinExistence type="predicted"/>
<dbReference type="Proteomes" id="UP001396334">
    <property type="component" value="Unassembled WGS sequence"/>
</dbReference>
<gene>
    <name evidence="1" type="ORF">V6N11_071218</name>
</gene>
<evidence type="ECO:0000313" key="1">
    <source>
        <dbReference type="EMBL" id="KAK9042863.1"/>
    </source>
</evidence>
<dbReference type="EMBL" id="JBBPBN010000003">
    <property type="protein sequence ID" value="KAK9042863.1"/>
    <property type="molecule type" value="Genomic_DNA"/>
</dbReference>
<evidence type="ECO:0000313" key="2">
    <source>
        <dbReference type="Proteomes" id="UP001396334"/>
    </source>
</evidence>
<protein>
    <submittedName>
        <fullName evidence="1">Uncharacterized protein</fullName>
    </submittedName>
</protein>
<name>A0ABR2U098_9ROSI</name>
<organism evidence="1 2">
    <name type="scientific">Hibiscus sabdariffa</name>
    <name type="common">roselle</name>
    <dbReference type="NCBI Taxonomy" id="183260"/>
    <lineage>
        <taxon>Eukaryota</taxon>
        <taxon>Viridiplantae</taxon>
        <taxon>Streptophyta</taxon>
        <taxon>Embryophyta</taxon>
        <taxon>Tracheophyta</taxon>
        <taxon>Spermatophyta</taxon>
        <taxon>Magnoliopsida</taxon>
        <taxon>eudicotyledons</taxon>
        <taxon>Gunneridae</taxon>
        <taxon>Pentapetalae</taxon>
        <taxon>rosids</taxon>
        <taxon>malvids</taxon>
        <taxon>Malvales</taxon>
        <taxon>Malvaceae</taxon>
        <taxon>Malvoideae</taxon>
        <taxon>Hibiscus</taxon>
    </lineage>
</organism>